<accession>A0A835TUI0</accession>
<keyword evidence="1 6" id="KW-0732">Signal</keyword>
<evidence type="ECO:0000313" key="10">
    <source>
        <dbReference type="EMBL" id="KAI1236138.1"/>
    </source>
</evidence>
<feature type="domain" description="CUB" evidence="7">
    <location>
        <begin position="87"/>
        <end position="249"/>
    </location>
</feature>
<feature type="chain" id="PRO_5032390520" description="CUB and zona pellucida-like domain-containing protein 1" evidence="6">
    <location>
        <begin position="34"/>
        <end position="592"/>
    </location>
</feature>
<organism evidence="9">
    <name type="scientific">Lamprotornis superbus</name>
    <dbReference type="NCBI Taxonomy" id="245042"/>
    <lineage>
        <taxon>Eukaryota</taxon>
        <taxon>Metazoa</taxon>
        <taxon>Chordata</taxon>
        <taxon>Craniata</taxon>
        <taxon>Vertebrata</taxon>
        <taxon>Euteleostomi</taxon>
        <taxon>Archelosauria</taxon>
        <taxon>Archosauria</taxon>
        <taxon>Dinosauria</taxon>
        <taxon>Saurischia</taxon>
        <taxon>Theropoda</taxon>
        <taxon>Coelurosauria</taxon>
        <taxon>Aves</taxon>
        <taxon>Neognathae</taxon>
        <taxon>Neoaves</taxon>
        <taxon>Telluraves</taxon>
        <taxon>Australaves</taxon>
        <taxon>Passeriformes</taxon>
        <taxon>Sturnidae</taxon>
        <taxon>Lamprotornis</taxon>
    </lineage>
</organism>
<evidence type="ECO:0000256" key="2">
    <source>
        <dbReference type="ARBA" id="ARBA00023157"/>
    </source>
</evidence>
<dbReference type="Gene3D" id="2.60.120.290">
    <property type="entry name" value="Spermadhesin, CUB domain"/>
    <property type="match status" value="1"/>
</dbReference>
<dbReference type="PANTHER" id="PTHR14002:SF27">
    <property type="entry name" value="CUB AND ZONA PELLUCIDA-LIKE DOMAIN-CONTAINING PROTEIN 1"/>
    <property type="match status" value="1"/>
</dbReference>
<dbReference type="PRINTS" id="PR00023">
    <property type="entry name" value="ZPELLUCIDA"/>
</dbReference>
<dbReference type="PROSITE" id="PS51034">
    <property type="entry name" value="ZP_2"/>
    <property type="match status" value="1"/>
</dbReference>
<dbReference type="Pfam" id="PF23344">
    <property type="entry name" value="ZP-N"/>
    <property type="match status" value="1"/>
</dbReference>
<comment type="caution">
    <text evidence="4">Lacks conserved residue(s) required for the propagation of feature annotation.</text>
</comment>
<evidence type="ECO:0000256" key="3">
    <source>
        <dbReference type="ARBA" id="ARBA00023180"/>
    </source>
</evidence>
<dbReference type="FunFam" id="2.60.40.4100:FF:000005">
    <property type="entry name" value="Deleted in malignant brain tumors 1"/>
    <property type="match status" value="1"/>
</dbReference>
<protein>
    <recommendedName>
        <fullName evidence="12">CUB and zona pellucida-like domain-containing protein 1</fullName>
    </recommendedName>
</protein>
<dbReference type="InterPro" id="IPR055355">
    <property type="entry name" value="ZP-C"/>
</dbReference>
<evidence type="ECO:0000256" key="4">
    <source>
        <dbReference type="PROSITE-ProRule" id="PRU00059"/>
    </source>
</evidence>
<evidence type="ECO:0000313" key="9">
    <source>
        <dbReference type="EMBL" id="KAG0119597.1"/>
    </source>
</evidence>
<dbReference type="InterPro" id="IPR055356">
    <property type="entry name" value="ZP-N"/>
</dbReference>
<evidence type="ECO:0008006" key="12">
    <source>
        <dbReference type="Google" id="ProtNLM"/>
    </source>
</evidence>
<gene>
    <name evidence="10" type="ORF">IHE44_0001412</name>
    <name evidence="9" type="ORF">IHE44_014189</name>
</gene>
<proteinExistence type="predicted"/>
<keyword evidence="2" id="KW-1015">Disulfide bond</keyword>
<feature type="transmembrane region" description="Helical" evidence="5">
    <location>
        <begin position="552"/>
        <end position="574"/>
    </location>
</feature>
<dbReference type="EMBL" id="JADDUC010000083">
    <property type="protein sequence ID" value="KAG0119597.1"/>
    <property type="molecule type" value="Genomic_DNA"/>
</dbReference>
<reference evidence="9" key="1">
    <citation type="submission" date="2020-10" db="EMBL/GenBank/DDBJ databases">
        <title>Feather gene expression reveals the developmental basis of iridescence in African starlings.</title>
        <authorList>
            <person name="Rubenstein D.R."/>
        </authorList>
    </citation>
    <scope>NUCLEOTIDE SEQUENCE</scope>
    <source>
        <strain evidence="9">SS15</strain>
        <tissue evidence="9">Liver</tissue>
    </source>
</reference>
<reference evidence="10" key="3">
    <citation type="submission" date="2022-01" db="EMBL/GenBank/DDBJ databases">
        <authorList>
            <person name="Rubenstein D.R."/>
        </authorList>
    </citation>
    <scope>NUCLEOTIDE SEQUENCE</scope>
    <source>
        <strain evidence="10">SS15</strain>
        <tissue evidence="10">Liver</tissue>
    </source>
</reference>
<dbReference type="InterPro" id="IPR048290">
    <property type="entry name" value="ZP_chr"/>
</dbReference>
<name>A0A835TUI0_9PASS</name>
<evidence type="ECO:0000313" key="11">
    <source>
        <dbReference type="Proteomes" id="UP000618051"/>
    </source>
</evidence>
<keyword evidence="5" id="KW-0812">Transmembrane</keyword>
<dbReference type="InterPro" id="IPR035914">
    <property type="entry name" value="Sperma_CUB_dom_sf"/>
</dbReference>
<evidence type="ECO:0000256" key="6">
    <source>
        <dbReference type="SAM" id="SignalP"/>
    </source>
</evidence>
<dbReference type="SUPFAM" id="SSF49854">
    <property type="entry name" value="Spermadhesin, CUB domain"/>
    <property type="match status" value="1"/>
</dbReference>
<dbReference type="CDD" id="cd00041">
    <property type="entry name" value="CUB"/>
    <property type="match status" value="1"/>
</dbReference>
<keyword evidence="5" id="KW-1133">Transmembrane helix</keyword>
<comment type="caution">
    <text evidence="9">The sequence shown here is derived from an EMBL/GenBank/DDBJ whole genome shotgun (WGS) entry which is preliminary data.</text>
</comment>
<evidence type="ECO:0000259" key="7">
    <source>
        <dbReference type="PROSITE" id="PS01180"/>
    </source>
</evidence>
<dbReference type="Gene3D" id="2.60.40.4100">
    <property type="entry name" value="Zona pellucida, ZP-C domain"/>
    <property type="match status" value="1"/>
</dbReference>
<evidence type="ECO:0000256" key="5">
    <source>
        <dbReference type="SAM" id="Phobius"/>
    </source>
</evidence>
<dbReference type="OrthoDB" id="10063988at2759"/>
<dbReference type="SMART" id="SM00241">
    <property type="entry name" value="ZP"/>
    <property type="match status" value="1"/>
</dbReference>
<dbReference type="PROSITE" id="PS01180">
    <property type="entry name" value="CUB"/>
    <property type="match status" value="1"/>
</dbReference>
<dbReference type="InterPro" id="IPR001507">
    <property type="entry name" value="ZP_dom"/>
</dbReference>
<evidence type="ECO:0000259" key="8">
    <source>
        <dbReference type="PROSITE" id="PS51034"/>
    </source>
</evidence>
<dbReference type="Pfam" id="PF00431">
    <property type="entry name" value="CUB"/>
    <property type="match status" value="2"/>
</dbReference>
<sequence length="592" mass="66785">MKKSQSLPSPAALKMQLLRQFLLLPLFSALALSEGNSIEFTVCDDTDAVPVLESSSNSLTFLITTNPEAFTRNFFVYYYFFSRTENCGGQLTGPNGTFSSPNYPAPYPQFRYCVWHIQAPKNSKIDLQFQDFLHYFVKQRKKCFLTFRTSLNSQTLYLHWILYPVQPKLSALRFPCNDFFCVCSLELDRNCQLDFTAVYDGPTTNSGLLGKVCGLAQPTFESSSNTMTVVLSTDDTNSYRGFSAHYSSVSLPGPMEPNTTLTCSSDSMRIVLSKSYLASLSFREADLQLNDPSCRPVVTDSVIFSFPLASCGTIKKDEGHSITYTNTISLAPAGNAIITRQRNSEIIAQCRMKNNETLEVIYTTTNNAIQNLAARGRYNVSMAFYESDLFSKPIQYSPYYVDLNQTLFAEVTLHSTDPNLQVFIDTCTASPQPDFGSLTYDLIRSGCNKDDTVVTYPAFGNHGRFKFRAFRFLRSFPSVYLQCDIVICDSNNTNSRCARGCISRQKRAISPYTWKTNTVVGPIRLKRDLRAAEHSESLTEVKAEKTPNLQQYNFYTLAFVVLISNILIVVAVTLKHRKHQRGKREKIKKSLH</sequence>
<feature type="domain" description="ZP" evidence="8">
    <location>
        <begin position="262"/>
        <end position="504"/>
    </location>
</feature>
<keyword evidence="11" id="KW-1185">Reference proteome</keyword>
<dbReference type="AlphaFoldDB" id="A0A835TUI0"/>
<keyword evidence="5" id="KW-0472">Membrane</keyword>
<dbReference type="Pfam" id="PF00100">
    <property type="entry name" value="Zona_pellucida"/>
    <property type="match status" value="1"/>
</dbReference>
<evidence type="ECO:0000256" key="1">
    <source>
        <dbReference type="ARBA" id="ARBA00022729"/>
    </source>
</evidence>
<dbReference type="PANTHER" id="PTHR14002">
    <property type="entry name" value="ENDOGLIN/TGF-BETA RECEPTOR TYPE III"/>
    <property type="match status" value="1"/>
</dbReference>
<dbReference type="InterPro" id="IPR000859">
    <property type="entry name" value="CUB_dom"/>
</dbReference>
<dbReference type="Gene3D" id="2.60.40.3210">
    <property type="entry name" value="Zona pellucida, ZP-N domain"/>
    <property type="match status" value="1"/>
</dbReference>
<feature type="signal peptide" evidence="6">
    <location>
        <begin position="1"/>
        <end position="33"/>
    </location>
</feature>
<dbReference type="SMART" id="SM00042">
    <property type="entry name" value="CUB"/>
    <property type="match status" value="1"/>
</dbReference>
<dbReference type="InterPro" id="IPR042235">
    <property type="entry name" value="ZP-C_dom"/>
</dbReference>
<keyword evidence="3" id="KW-0325">Glycoprotein</keyword>
<reference evidence="10 11" key="2">
    <citation type="journal article" date="2021" name="J. Hered.">
        <title>Feather Gene Expression Elucidates the Developmental Basis of Plumage Iridescence in African Starlings.</title>
        <authorList>
            <person name="Rubenstein D.R."/>
            <person name="Corvelo A."/>
            <person name="MacManes M.D."/>
            <person name="Maia R."/>
            <person name="Narzisi G."/>
            <person name="Rousaki A."/>
            <person name="Vandenabeele P."/>
            <person name="Shawkey M.D."/>
            <person name="Solomon J."/>
        </authorList>
    </citation>
    <scope>NUCLEOTIDE SEQUENCE [LARGE SCALE GENOMIC DNA]</scope>
    <source>
        <strain evidence="10">SS15</strain>
    </source>
</reference>
<dbReference type="Proteomes" id="UP000618051">
    <property type="component" value="Unassembled WGS sequence"/>
</dbReference>
<dbReference type="EMBL" id="JADDUC020000010">
    <property type="protein sequence ID" value="KAI1236138.1"/>
    <property type="molecule type" value="Genomic_DNA"/>
</dbReference>